<dbReference type="OrthoDB" id="9798208at2"/>
<dbReference type="InterPro" id="IPR003736">
    <property type="entry name" value="PAAI_dom"/>
</dbReference>
<dbReference type="InterPro" id="IPR029069">
    <property type="entry name" value="HotDog_dom_sf"/>
</dbReference>
<dbReference type="GO" id="GO:0061522">
    <property type="term" value="F:1,4-dihydroxy-2-naphthoyl-CoA thioesterase activity"/>
    <property type="evidence" value="ECO:0007669"/>
    <property type="project" value="TreeGrafter"/>
</dbReference>
<dbReference type="EMBL" id="FNQV01000008">
    <property type="protein sequence ID" value="SEA40104.1"/>
    <property type="molecule type" value="Genomic_DNA"/>
</dbReference>
<protein>
    <submittedName>
        <fullName evidence="4">Uncharacterized domain 1-containing protein</fullName>
    </submittedName>
</protein>
<keyword evidence="2" id="KW-0378">Hydrolase</keyword>
<sequence length="146" mass="15147">MSLMPPSLEPPADVIDLGSLAGTMQMRLDGIAVDPESQLRCVMSMPVAGNTQPFGLLHGGASAALAEQAGSVAAFLDYPGRRPVGVDLSIKHLSGAREGRVAGYVSLLSASSRLATYRIEIRAVEQDRADGGALIALAQLSVIFTA</sequence>
<evidence type="ECO:0000259" key="3">
    <source>
        <dbReference type="Pfam" id="PF03061"/>
    </source>
</evidence>
<dbReference type="AlphaFoldDB" id="A0A1H4AW87"/>
<reference evidence="5" key="1">
    <citation type="submission" date="2016-10" db="EMBL/GenBank/DDBJ databases">
        <authorList>
            <person name="Varghese N."/>
            <person name="Submissions S."/>
        </authorList>
    </citation>
    <scope>NUCLEOTIDE SEQUENCE [LARGE SCALE GENOMIC DNA]</scope>
    <source>
        <strain evidence="5">KPR-1</strain>
    </source>
</reference>
<proteinExistence type="inferred from homology"/>
<evidence type="ECO:0000313" key="4">
    <source>
        <dbReference type="EMBL" id="SEA40104.1"/>
    </source>
</evidence>
<dbReference type="InterPro" id="IPR006683">
    <property type="entry name" value="Thioestr_dom"/>
</dbReference>
<gene>
    <name evidence="4" type="ORF">SAMN02910418_01522</name>
</gene>
<dbReference type="Proteomes" id="UP000199288">
    <property type="component" value="Unassembled WGS sequence"/>
</dbReference>
<dbReference type="NCBIfam" id="TIGR00369">
    <property type="entry name" value="unchar_dom_1"/>
    <property type="match status" value="1"/>
</dbReference>
<dbReference type="PANTHER" id="PTHR43240:SF5">
    <property type="entry name" value="1,4-DIHYDROXY-2-NAPHTHOYL-COA THIOESTERASE 1"/>
    <property type="match status" value="1"/>
</dbReference>
<evidence type="ECO:0000313" key="5">
    <source>
        <dbReference type="Proteomes" id="UP000199288"/>
    </source>
</evidence>
<keyword evidence="5" id="KW-1185">Reference proteome</keyword>
<name>A0A1H4AW87_9ACTO</name>
<organism evidence="4 5">
    <name type="scientific">Bowdeniella nasicola</name>
    <dbReference type="NCBI Taxonomy" id="208480"/>
    <lineage>
        <taxon>Bacteria</taxon>
        <taxon>Bacillati</taxon>
        <taxon>Actinomycetota</taxon>
        <taxon>Actinomycetes</taxon>
        <taxon>Actinomycetales</taxon>
        <taxon>Actinomycetaceae</taxon>
        <taxon>Bowdeniella</taxon>
    </lineage>
</organism>
<dbReference type="Pfam" id="PF03061">
    <property type="entry name" value="4HBT"/>
    <property type="match status" value="1"/>
</dbReference>
<feature type="domain" description="Thioesterase" evidence="3">
    <location>
        <begin position="54"/>
        <end position="126"/>
    </location>
</feature>
<accession>A0A1H4AW87</accession>
<dbReference type="SUPFAM" id="SSF54637">
    <property type="entry name" value="Thioesterase/thiol ester dehydrase-isomerase"/>
    <property type="match status" value="1"/>
</dbReference>
<dbReference type="Gene3D" id="3.10.129.10">
    <property type="entry name" value="Hotdog Thioesterase"/>
    <property type="match status" value="1"/>
</dbReference>
<evidence type="ECO:0000256" key="2">
    <source>
        <dbReference type="ARBA" id="ARBA00022801"/>
    </source>
</evidence>
<dbReference type="GO" id="GO:0005829">
    <property type="term" value="C:cytosol"/>
    <property type="evidence" value="ECO:0007669"/>
    <property type="project" value="TreeGrafter"/>
</dbReference>
<dbReference type="PANTHER" id="PTHR43240">
    <property type="entry name" value="1,4-DIHYDROXY-2-NAPHTHOYL-COA THIOESTERASE 1"/>
    <property type="match status" value="1"/>
</dbReference>
<dbReference type="CDD" id="cd03443">
    <property type="entry name" value="PaaI_thioesterase"/>
    <property type="match status" value="1"/>
</dbReference>
<comment type="similarity">
    <text evidence="1">Belongs to the thioesterase PaaI family.</text>
</comment>
<evidence type="ECO:0000256" key="1">
    <source>
        <dbReference type="ARBA" id="ARBA00008324"/>
    </source>
</evidence>